<protein>
    <submittedName>
        <fullName evidence="2">Glycosyltransferase</fullName>
    </submittedName>
</protein>
<dbReference type="Gene3D" id="3.40.50.2000">
    <property type="entry name" value="Glycogen Phosphorylase B"/>
    <property type="match status" value="2"/>
</dbReference>
<gene>
    <name evidence="2" type="ORF">D3870_08800</name>
</gene>
<proteinExistence type="predicted"/>
<dbReference type="PANTHER" id="PTHR45947:SF3">
    <property type="entry name" value="SULFOQUINOVOSYL TRANSFERASE SQD2"/>
    <property type="match status" value="1"/>
</dbReference>
<evidence type="ECO:0000313" key="2">
    <source>
        <dbReference type="EMBL" id="RJG06091.1"/>
    </source>
</evidence>
<keyword evidence="2" id="KW-0808">Transferase</keyword>
<sequence length="350" mass="39024">MPDVILHAIFCAEREPNRLWDLPSLGFNHTFLREHFISVRGRYIHYNLDVISSLKKFAPDVVVTAGFNPTHLYAFGYAQMRGWGHVPMTDGTDASELSLSKVHRSVRRFVYARSGAFVSASEGGQRLYRSYGIPEDHCFKSCLCIDNDAFSPRLQKKEKPFDFLFCGRIESVKNPLFALQVAAEVAKRLGRKTSMLFVGSGSEEDRVKQAAAELSSLVSVEFKGFAAQRELPSLYGAARIFLFPTQWDPWGVVVNEACASGLPVISSPHAGVTGELVRDCENGFICDLDVNVWADRAVILLTQEHVWNDFSRRSLALVGGYTYDSAARGLVEACRYSVSDHRQNATRKAA</sequence>
<comment type="caution">
    <text evidence="2">The sequence shown here is derived from an EMBL/GenBank/DDBJ whole genome shotgun (WGS) entry which is preliminary data.</text>
</comment>
<dbReference type="RefSeq" id="WP_119738354.1">
    <property type="nucleotide sequence ID" value="NZ_QYUN01000002.1"/>
</dbReference>
<organism evidence="2 3">
    <name type="scientific">Noviherbaspirillum cavernae</name>
    <dbReference type="NCBI Taxonomy" id="2320862"/>
    <lineage>
        <taxon>Bacteria</taxon>
        <taxon>Pseudomonadati</taxon>
        <taxon>Pseudomonadota</taxon>
        <taxon>Betaproteobacteria</taxon>
        <taxon>Burkholderiales</taxon>
        <taxon>Oxalobacteraceae</taxon>
        <taxon>Noviherbaspirillum</taxon>
    </lineage>
</organism>
<dbReference type="SUPFAM" id="SSF53756">
    <property type="entry name" value="UDP-Glycosyltransferase/glycogen phosphorylase"/>
    <property type="match status" value="1"/>
</dbReference>
<evidence type="ECO:0000259" key="1">
    <source>
        <dbReference type="Pfam" id="PF00534"/>
    </source>
</evidence>
<accession>A0A418X0X3</accession>
<dbReference type="AlphaFoldDB" id="A0A418X0X3"/>
<dbReference type="Pfam" id="PF00534">
    <property type="entry name" value="Glycos_transf_1"/>
    <property type="match status" value="1"/>
</dbReference>
<keyword evidence="3" id="KW-1185">Reference proteome</keyword>
<dbReference type="PANTHER" id="PTHR45947">
    <property type="entry name" value="SULFOQUINOVOSYL TRANSFERASE SQD2"/>
    <property type="match status" value="1"/>
</dbReference>
<dbReference type="EMBL" id="QYUN01000002">
    <property type="protein sequence ID" value="RJG06091.1"/>
    <property type="molecule type" value="Genomic_DNA"/>
</dbReference>
<dbReference type="GO" id="GO:0016757">
    <property type="term" value="F:glycosyltransferase activity"/>
    <property type="evidence" value="ECO:0007669"/>
    <property type="project" value="InterPro"/>
</dbReference>
<dbReference type="InterPro" id="IPR001296">
    <property type="entry name" value="Glyco_trans_1"/>
</dbReference>
<dbReference type="Proteomes" id="UP000285190">
    <property type="component" value="Unassembled WGS sequence"/>
</dbReference>
<name>A0A418X0X3_9BURK</name>
<evidence type="ECO:0000313" key="3">
    <source>
        <dbReference type="Proteomes" id="UP000285190"/>
    </source>
</evidence>
<feature type="domain" description="Glycosyl transferase family 1" evidence="1">
    <location>
        <begin position="148"/>
        <end position="291"/>
    </location>
</feature>
<reference evidence="2 3" key="1">
    <citation type="submission" date="2018-09" db="EMBL/GenBank/DDBJ databases">
        <authorList>
            <person name="Zhu H."/>
        </authorList>
    </citation>
    <scope>NUCLEOTIDE SEQUENCE [LARGE SCALE GENOMIC DNA]</scope>
    <source>
        <strain evidence="2 3">K2R10-39</strain>
    </source>
</reference>
<dbReference type="OrthoDB" id="8779556at2"/>
<dbReference type="InterPro" id="IPR050194">
    <property type="entry name" value="Glycosyltransferase_grp1"/>
</dbReference>